<reference evidence="5" key="1">
    <citation type="journal article" date="2010" name="Mol. Biosyst.">
        <title>Complete genome sequence and comparative analysis of Shewanella violacea, a psychrophilic and piezophilic bacterium from deep sea floor sediments.</title>
        <authorList>
            <person name="Aono E."/>
            <person name="Baba T."/>
            <person name="Ara T."/>
            <person name="Nishi T."/>
            <person name="Nakamichi T."/>
            <person name="Inamoto E."/>
            <person name="Toyonaga H."/>
            <person name="Hasegawa M."/>
            <person name="Takai Y."/>
            <person name="Okumura Y."/>
            <person name="Baba M."/>
            <person name="Tomita M."/>
            <person name="Kato C."/>
            <person name="Oshima T."/>
            <person name="Nakasone K."/>
            <person name="Mori H."/>
        </authorList>
    </citation>
    <scope>NUCLEOTIDE SEQUENCE [LARGE SCALE GENOMIC DNA]</scope>
    <source>
        <strain evidence="5">JCM 10179 / CIP 106290 / LMG 19151 / DSS12</strain>
    </source>
</reference>
<evidence type="ECO:0000256" key="1">
    <source>
        <dbReference type="ARBA" id="ARBA00017922"/>
    </source>
</evidence>
<proteinExistence type="predicted"/>
<name>D4ZJB8_SHEVD</name>
<dbReference type="InterPro" id="IPR012640">
    <property type="entry name" value="Membr_lipoprot_lipid_attach_CS"/>
</dbReference>
<protein>
    <recommendedName>
        <fullName evidence="1">Type IV secretion system putative lipoprotein virB7</fullName>
    </recommendedName>
</protein>
<dbReference type="PROSITE" id="PS51257">
    <property type="entry name" value="PROKAR_LIPOPROTEIN"/>
    <property type="match status" value="1"/>
</dbReference>
<dbReference type="HOGENOM" id="CLU_116660_1_0_6"/>
<dbReference type="AlphaFoldDB" id="D4ZJB8"/>
<dbReference type="OrthoDB" id="1436842at2"/>
<dbReference type="Pfam" id="PF08139">
    <property type="entry name" value="LPAM_1"/>
    <property type="match status" value="1"/>
</dbReference>
<accession>D4ZJB8</accession>
<keyword evidence="2 3" id="KW-0732">Signal</keyword>
<sequence length="162" mass="18387">MKKIVILLTAFLALTGCSSNGISNLKQMDANFDKQIVMIDDSKQTASVRSIVTNWIKDHGYDVADTTASTPVQLADNQVLFKFNANWWWDMATYMRYVNLEVTDNKGTSIAKLDFDSVQYGGIDKFGNAEERLNIIMEVFFKQISIKEAEHDLEYGRKSVVQ</sequence>
<feature type="signal peptide" evidence="3">
    <location>
        <begin position="1"/>
        <end position="21"/>
    </location>
</feature>
<keyword evidence="5" id="KW-1185">Reference proteome</keyword>
<evidence type="ECO:0000313" key="4">
    <source>
        <dbReference type="EMBL" id="BAJ01767.1"/>
    </source>
</evidence>
<dbReference type="eggNOG" id="ENOG5033755">
    <property type="taxonomic scope" value="Bacteria"/>
</dbReference>
<organism evidence="4 5">
    <name type="scientific">Shewanella violacea (strain JCM 10179 / CIP 106290 / LMG 19151 / DSS12)</name>
    <dbReference type="NCBI Taxonomy" id="637905"/>
    <lineage>
        <taxon>Bacteria</taxon>
        <taxon>Pseudomonadati</taxon>
        <taxon>Pseudomonadota</taxon>
        <taxon>Gammaproteobacteria</taxon>
        <taxon>Alteromonadales</taxon>
        <taxon>Shewanellaceae</taxon>
        <taxon>Shewanella</taxon>
    </lineage>
</organism>
<evidence type="ECO:0000256" key="2">
    <source>
        <dbReference type="ARBA" id="ARBA00022729"/>
    </source>
</evidence>
<dbReference type="Proteomes" id="UP000002350">
    <property type="component" value="Chromosome"/>
</dbReference>
<feature type="chain" id="PRO_5003068265" description="Type IV secretion system putative lipoprotein virB7" evidence="3">
    <location>
        <begin position="22"/>
        <end position="162"/>
    </location>
</feature>
<dbReference type="RefSeq" id="WP_013051074.1">
    <property type="nucleotide sequence ID" value="NC_014012.1"/>
</dbReference>
<dbReference type="NCBIfam" id="NF040519">
    <property type="entry name" value="Sbal_3080_fam"/>
    <property type="match status" value="1"/>
</dbReference>
<gene>
    <name evidence="4" type="ordered locus">SVI_1796</name>
</gene>
<evidence type="ECO:0000313" key="5">
    <source>
        <dbReference type="Proteomes" id="UP000002350"/>
    </source>
</evidence>
<dbReference type="KEGG" id="svo:SVI_1796"/>
<evidence type="ECO:0000256" key="3">
    <source>
        <dbReference type="SAM" id="SignalP"/>
    </source>
</evidence>
<dbReference type="EMBL" id="AP011177">
    <property type="protein sequence ID" value="BAJ01767.1"/>
    <property type="molecule type" value="Genomic_DNA"/>
</dbReference>